<dbReference type="AlphaFoldDB" id="A0A0F0CSX3"/>
<proteinExistence type="predicted"/>
<dbReference type="EMBL" id="JYNY01000336">
    <property type="protein sequence ID" value="KJJ84540.1"/>
    <property type="molecule type" value="Genomic_DNA"/>
</dbReference>
<reference evidence="1 2" key="1">
    <citation type="submission" date="2015-02" db="EMBL/GenBank/DDBJ databases">
        <title>Single-cell genomics of uncultivated deep-branching MTB reveals a conserved set of magnetosome genes.</title>
        <authorList>
            <person name="Kolinko S."/>
            <person name="Richter M."/>
            <person name="Glockner F.O."/>
            <person name="Brachmann A."/>
            <person name="Schuler D."/>
        </authorList>
    </citation>
    <scope>NUCLEOTIDE SEQUENCE [LARGE SCALE GENOMIC DNA]</scope>
    <source>
        <strain evidence="1">SKK-01</strain>
    </source>
</reference>
<evidence type="ECO:0000313" key="1">
    <source>
        <dbReference type="EMBL" id="KJJ84540.1"/>
    </source>
</evidence>
<dbReference type="Proteomes" id="UP000033428">
    <property type="component" value="Unassembled WGS sequence"/>
</dbReference>
<gene>
    <name evidence="1" type="ORF">OMAG_001591</name>
</gene>
<protein>
    <submittedName>
        <fullName evidence="1">Secreted protein</fullName>
    </submittedName>
</protein>
<sequence length="45" mass="5064">MSNKTPSPFIIALIIFFTRSSFSLSIKLSKCVSRLFIRFSFACSA</sequence>
<comment type="caution">
    <text evidence="1">The sequence shown here is derived from an EMBL/GenBank/DDBJ whole genome shotgun (WGS) entry which is preliminary data.</text>
</comment>
<keyword evidence="2" id="KW-1185">Reference proteome</keyword>
<accession>A0A0F0CSX3</accession>
<evidence type="ECO:0000313" key="2">
    <source>
        <dbReference type="Proteomes" id="UP000033428"/>
    </source>
</evidence>
<name>A0A0F0CSX3_9BACT</name>
<organism evidence="1 2">
    <name type="scientific">Candidatus Omnitrophus magneticus</name>
    <dbReference type="NCBI Taxonomy" id="1609969"/>
    <lineage>
        <taxon>Bacteria</taxon>
        <taxon>Pseudomonadati</taxon>
        <taxon>Candidatus Omnitrophota</taxon>
        <taxon>Candidatus Omnitrophus</taxon>
    </lineage>
</organism>